<dbReference type="SUPFAM" id="SSF48452">
    <property type="entry name" value="TPR-like"/>
    <property type="match status" value="2"/>
</dbReference>
<keyword evidence="5" id="KW-0812">Transmembrane</keyword>
<accession>A0A2V3PI74</accession>
<evidence type="ECO:0000313" key="8">
    <source>
        <dbReference type="EMBL" id="PXV59301.1"/>
    </source>
</evidence>
<evidence type="ECO:0000256" key="1">
    <source>
        <dbReference type="ARBA" id="ARBA00023015"/>
    </source>
</evidence>
<dbReference type="SMART" id="SM00028">
    <property type="entry name" value="TPR"/>
    <property type="match status" value="2"/>
</dbReference>
<organism evidence="8 9">
    <name type="scientific">Dysgonomonas alginatilytica</name>
    <dbReference type="NCBI Taxonomy" id="1605892"/>
    <lineage>
        <taxon>Bacteria</taxon>
        <taxon>Pseudomonadati</taxon>
        <taxon>Bacteroidota</taxon>
        <taxon>Bacteroidia</taxon>
        <taxon>Bacteroidales</taxon>
        <taxon>Dysgonomonadaceae</taxon>
        <taxon>Dysgonomonas</taxon>
    </lineage>
</organism>
<evidence type="ECO:0000256" key="4">
    <source>
        <dbReference type="PROSITE-ProRule" id="PRU00339"/>
    </source>
</evidence>
<dbReference type="GO" id="GO:0003700">
    <property type="term" value="F:DNA-binding transcription factor activity"/>
    <property type="evidence" value="ECO:0007669"/>
    <property type="project" value="InterPro"/>
</dbReference>
<dbReference type="EMBL" id="QICL01000038">
    <property type="protein sequence ID" value="PXV59301.1"/>
    <property type="molecule type" value="Genomic_DNA"/>
</dbReference>
<name>A0A2V3PI74_9BACT</name>
<keyword evidence="6" id="KW-0732">Signal</keyword>
<keyword evidence="2 8" id="KW-0238">DNA-binding</keyword>
<dbReference type="InterPro" id="IPR018060">
    <property type="entry name" value="HTH_AraC"/>
</dbReference>
<dbReference type="RefSeq" id="WP_110312384.1">
    <property type="nucleotide sequence ID" value="NZ_QICL01000038.1"/>
</dbReference>
<feature type="chain" id="PRO_5015852772" evidence="6">
    <location>
        <begin position="23"/>
        <end position="577"/>
    </location>
</feature>
<keyword evidence="3" id="KW-0804">Transcription</keyword>
<protein>
    <submittedName>
        <fullName evidence="8">AraC-like DNA-binding protein</fullName>
    </submittedName>
</protein>
<keyword evidence="1" id="KW-0805">Transcription regulation</keyword>
<dbReference type="Gene3D" id="1.25.40.10">
    <property type="entry name" value="Tetratricopeptide repeat domain"/>
    <property type="match status" value="1"/>
</dbReference>
<evidence type="ECO:0000259" key="7">
    <source>
        <dbReference type="PROSITE" id="PS01124"/>
    </source>
</evidence>
<feature type="domain" description="HTH araC/xylS-type" evidence="7">
    <location>
        <begin position="470"/>
        <end position="570"/>
    </location>
</feature>
<proteinExistence type="predicted"/>
<dbReference type="GO" id="GO:0043565">
    <property type="term" value="F:sequence-specific DNA binding"/>
    <property type="evidence" value="ECO:0007669"/>
    <property type="project" value="InterPro"/>
</dbReference>
<dbReference type="Gene3D" id="1.10.10.60">
    <property type="entry name" value="Homeodomain-like"/>
    <property type="match status" value="2"/>
</dbReference>
<evidence type="ECO:0000256" key="2">
    <source>
        <dbReference type="ARBA" id="ARBA00023125"/>
    </source>
</evidence>
<dbReference type="PROSITE" id="PS50005">
    <property type="entry name" value="TPR"/>
    <property type="match status" value="1"/>
</dbReference>
<dbReference type="InterPro" id="IPR009057">
    <property type="entry name" value="Homeodomain-like_sf"/>
</dbReference>
<keyword evidence="9" id="KW-1185">Reference proteome</keyword>
<evidence type="ECO:0000256" key="5">
    <source>
        <dbReference type="SAM" id="Phobius"/>
    </source>
</evidence>
<dbReference type="Proteomes" id="UP000247973">
    <property type="component" value="Unassembled WGS sequence"/>
</dbReference>
<reference evidence="8 9" key="1">
    <citation type="submission" date="2018-03" db="EMBL/GenBank/DDBJ databases">
        <title>Genomic Encyclopedia of Archaeal and Bacterial Type Strains, Phase II (KMG-II): from individual species to whole genera.</title>
        <authorList>
            <person name="Goeker M."/>
        </authorList>
    </citation>
    <scope>NUCLEOTIDE SEQUENCE [LARGE SCALE GENOMIC DNA]</scope>
    <source>
        <strain evidence="8 9">DSM 100214</strain>
    </source>
</reference>
<keyword evidence="5" id="KW-0472">Membrane</keyword>
<dbReference type="PANTHER" id="PTHR43280">
    <property type="entry name" value="ARAC-FAMILY TRANSCRIPTIONAL REGULATOR"/>
    <property type="match status" value="1"/>
</dbReference>
<feature type="transmembrane region" description="Helical" evidence="5">
    <location>
        <begin position="400"/>
        <end position="420"/>
    </location>
</feature>
<dbReference type="InterPro" id="IPR019734">
    <property type="entry name" value="TPR_rpt"/>
</dbReference>
<keyword evidence="5" id="KW-1133">Transmembrane helix</keyword>
<dbReference type="PANTHER" id="PTHR43280:SF2">
    <property type="entry name" value="HTH-TYPE TRANSCRIPTIONAL REGULATOR EXSA"/>
    <property type="match status" value="1"/>
</dbReference>
<dbReference type="Pfam" id="PF12833">
    <property type="entry name" value="HTH_18"/>
    <property type="match status" value="1"/>
</dbReference>
<evidence type="ECO:0000313" key="9">
    <source>
        <dbReference type="Proteomes" id="UP000247973"/>
    </source>
</evidence>
<sequence length="577" mass="67304">MKKFLIRTHVLFIFLLIISIQASVATNSKSQQEVSKETGIEKLKSLRKMSTATINTPEAFANAMILKEEALKQKNNQYTGHAYMHLCGYYQHIALKDSFIYMAQKAKEYYQRAGDIENEIGADAYIIDSYIQSGNMELALNKTLKLLQDTQDSNNKSGESLSYELLGRIYLFLEKPKQALEAFQKMLDLKRKYVPNYGKDGPTFFWELTTAAYNANNHELSLAYCDSIRYYANRYSEDKNNTLFILLADVNTAKSMIELGRLTEAKQMIENITIYYNENKAYIHDRFYHYTQIAYAEYYLKTKNYEQALQYIDKAIDYYSEISDNFNYNTVRDKKADILAAKGDYKNAFTLKNEVFLFVDSMAKDNSSRQVNELRTIYEVEKLKDQAEKHELEVQNTRTIIISLTTVCILLLAIVFAIKYNSNKLKKKNKKIFTQHKDLDKYLNEIHNLSSLIQDSNPEKLKEASLFEKTAAHLYKSESFRNPNLTRETLALELGTNRQYLTQTIQENKGMTFTEYINDFRLEYTRRLLSQDINLSIDKIYTLAGFSNKSTFYRLFKQKYDLTPNEVREMAKNDKTS</sequence>
<evidence type="ECO:0000256" key="3">
    <source>
        <dbReference type="ARBA" id="ARBA00023163"/>
    </source>
</evidence>
<keyword evidence="4" id="KW-0802">TPR repeat</keyword>
<dbReference type="OrthoDB" id="1093857at2"/>
<dbReference type="SUPFAM" id="SSF46689">
    <property type="entry name" value="Homeodomain-like"/>
    <property type="match status" value="1"/>
</dbReference>
<comment type="caution">
    <text evidence="8">The sequence shown here is derived from an EMBL/GenBank/DDBJ whole genome shotgun (WGS) entry which is preliminary data.</text>
</comment>
<dbReference type="AlphaFoldDB" id="A0A2V3PI74"/>
<gene>
    <name evidence="8" type="ORF">CLV62_1384</name>
</gene>
<feature type="signal peptide" evidence="6">
    <location>
        <begin position="1"/>
        <end position="22"/>
    </location>
</feature>
<dbReference type="PROSITE" id="PS01124">
    <property type="entry name" value="HTH_ARAC_FAMILY_2"/>
    <property type="match status" value="1"/>
</dbReference>
<evidence type="ECO:0000256" key="6">
    <source>
        <dbReference type="SAM" id="SignalP"/>
    </source>
</evidence>
<dbReference type="InterPro" id="IPR011990">
    <property type="entry name" value="TPR-like_helical_dom_sf"/>
</dbReference>
<feature type="repeat" description="TPR" evidence="4">
    <location>
        <begin position="160"/>
        <end position="193"/>
    </location>
</feature>
<dbReference type="SMART" id="SM00342">
    <property type="entry name" value="HTH_ARAC"/>
    <property type="match status" value="1"/>
</dbReference>